<comment type="caution">
    <text evidence="1">The sequence shown here is derived from an EMBL/GenBank/DDBJ whole genome shotgun (WGS) entry which is preliminary data.</text>
</comment>
<accession>A0AAV5K1B5</accession>
<sequence length="43" mass="5065">MALKRELQKNGQCKLHEHEIISPTSRPVYLWQSERKRGSSSRV</sequence>
<evidence type="ECO:0000313" key="2">
    <source>
        <dbReference type="EMBL" id="GKV17303.1"/>
    </source>
</evidence>
<name>A0AAV5K1B5_9ROSI</name>
<dbReference type="Proteomes" id="UP001054252">
    <property type="component" value="Unassembled WGS sequence"/>
</dbReference>
<dbReference type="AlphaFoldDB" id="A0AAV5K1B5"/>
<proteinExistence type="predicted"/>
<keyword evidence="3" id="KW-1185">Reference proteome</keyword>
<dbReference type="EMBL" id="BPVZ01000047">
    <property type="protein sequence ID" value="GKV17298.1"/>
    <property type="molecule type" value="Genomic_DNA"/>
</dbReference>
<evidence type="ECO:0000313" key="3">
    <source>
        <dbReference type="Proteomes" id="UP001054252"/>
    </source>
</evidence>
<organism evidence="1 3">
    <name type="scientific">Rubroshorea leprosula</name>
    <dbReference type="NCBI Taxonomy" id="152421"/>
    <lineage>
        <taxon>Eukaryota</taxon>
        <taxon>Viridiplantae</taxon>
        <taxon>Streptophyta</taxon>
        <taxon>Embryophyta</taxon>
        <taxon>Tracheophyta</taxon>
        <taxon>Spermatophyta</taxon>
        <taxon>Magnoliopsida</taxon>
        <taxon>eudicotyledons</taxon>
        <taxon>Gunneridae</taxon>
        <taxon>Pentapetalae</taxon>
        <taxon>rosids</taxon>
        <taxon>malvids</taxon>
        <taxon>Malvales</taxon>
        <taxon>Dipterocarpaceae</taxon>
        <taxon>Rubroshorea</taxon>
    </lineage>
</organism>
<evidence type="ECO:0000313" key="1">
    <source>
        <dbReference type="EMBL" id="GKV17298.1"/>
    </source>
</evidence>
<protein>
    <submittedName>
        <fullName evidence="1">Uncharacterized protein</fullName>
    </submittedName>
</protein>
<reference evidence="1 3" key="1">
    <citation type="journal article" date="2021" name="Commun. Biol.">
        <title>The genome of Shorea leprosula (Dipterocarpaceae) highlights the ecological relevance of drought in aseasonal tropical rainforests.</title>
        <authorList>
            <person name="Ng K.K.S."/>
            <person name="Kobayashi M.J."/>
            <person name="Fawcett J.A."/>
            <person name="Hatakeyama M."/>
            <person name="Paape T."/>
            <person name="Ng C.H."/>
            <person name="Ang C.C."/>
            <person name="Tnah L.H."/>
            <person name="Lee C.T."/>
            <person name="Nishiyama T."/>
            <person name="Sese J."/>
            <person name="O'Brien M.J."/>
            <person name="Copetti D."/>
            <person name="Mohd Noor M.I."/>
            <person name="Ong R.C."/>
            <person name="Putra M."/>
            <person name="Sireger I.Z."/>
            <person name="Indrioko S."/>
            <person name="Kosugi Y."/>
            <person name="Izuno A."/>
            <person name="Isagi Y."/>
            <person name="Lee S.L."/>
            <person name="Shimizu K.K."/>
        </authorList>
    </citation>
    <scope>NUCLEOTIDE SEQUENCE [LARGE SCALE GENOMIC DNA]</scope>
    <source>
        <strain evidence="1">214</strain>
    </source>
</reference>
<dbReference type="EMBL" id="BPVZ01000047">
    <property type="protein sequence ID" value="GKV17303.1"/>
    <property type="molecule type" value="Genomic_DNA"/>
</dbReference>
<gene>
    <name evidence="1" type="ORF">SLEP1_g27823</name>
    <name evidence="2" type="ORF">SLEP1_g27825</name>
</gene>